<proteinExistence type="inferred from homology"/>
<evidence type="ECO:0000313" key="4">
    <source>
        <dbReference type="EMBL" id="UYV79574.1"/>
    </source>
</evidence>
<feature type="region of interest" description="Disordered" evidence="3">
    <location>
        <begin position="1"/>
        <end position="32"/>
    </location>
</feature>
<dbReference type="PANTHER" id="PTHR11875">
    <property type="entry name" value="TESTIS-SPECIFIC Y-ENCODED PROTEIN"/>
    <property type="match status" value="1"/>
</dbReference>
<evidence type="ECO:0000256" key="3">
    <source>
        <dbReference type="SAM" id="MobiDB-lite"/>
    </source>
</evidence>
<dbReference type="EMBL" id="CP092879">
    <property type="protein sequence ID" value="UYV79574.1"/>
    <property type="molecule type" value="Genomic_DNA"/>
</dbReference>
<sequence>MSTSGSTPKKVRKVEGSVGEAEENRDFDSETQSALEAIDAVQNDIDQLNEKASEQILKVEQKFNKERKPFFEKRNELIGKIPCFWLTTFRNHPQISTILTEEEQDCLQHLTKLEVEEFEDIKSGYRIKFHFSEDNPYFSNKVLVKEFHLAQTGDPASHSTPIEWNAGKNLLQAQNNSENQGRKRSRQAGRTFFSWFTDHGDASADDIAEVIKDDMWPNPLQYFLVPDVENGMEDSEDDEVDDSVVVVEEEEEEEFPESEEDGAAE</sequence>
<dbReference type="InterPro" id="IPR002164">
    <property type="entry name" value="NAP_family"/>
</dbReference>
<evidence type="ECO:0000256" key="1">
    <source>
        <dbReference type="ARBA" id="ARBA00009947"/>
    </source>
</evidence>
<protein>
    <submittedName>
        <fullName evidence="4">SET</fullName>
    </submittedName>
</protein>
<dbReference type="InterPro" id="IPR037231">
    <property type="entry name" value="NAP-like_sf"/>
</dbReference>
<evidence type="ECO:0000313" key="5">
    <source>
        <dbReference type="Proteomes" id="UP001235939"/>
    </source>
</evidence>
<accession>A0ABY6LEI0</accession>
<keyword evidence="5" id="KW-1185">Reference proteome</keyword>
<evidence type="ECO:0000256" key="2">
    <source>
        <dbReference type="RuleBase" id="RU003876"/>
    </source>
</evidence>
<dbReference type="Gene3D" id="1.20.5.1500">
    <property type="match status" value="1"/>
</dbReference>
<comment type="similarity">
    <text evidence="1 2">Belongs to the nucleosome assembly protein (NAP) family.</text>
</comment>
<organism evidence="4 5">
    <name type="scientific">Cordylochernes scorpioides</name>
    <dbReference type="NCBI Taxonomy" id="51811"/>
    <lineage>
        <taxon>Eukaryota</taxon>
        <taxon>Metazoa</taxon>
        <taxon>Ecdysozoa</taxon>
        <taxon>Arthropoda</taxon>
        <taxon>Chelicerata</taxon>
        <taxon>Arachnida</taxon>
        <taxon>Pseudoscorpiones</taxon>
        <taxon>Cheliferoidea</taxon>
        <taxon>Chernetidae</taxon>
        <taxon>Cordylochernes</taxon>
    </lineage>
</organism>
<name>A0ABY6LEI0_9ARAC</name>
<dbReference type="Proteomes" id="UP001235939">
    <property type="component" value="Chromosome 17"/>
</dbReference>
<dbReference type="Gene3D" id="3.30.1120.90">
    <property type="entry name" value="Nucleosome assembly protein"/>
    <property type="match status" value="1"/>
</dbReference>
<feature type="region of interest" description="Disordered" evidence="3">
    <location>
        <begin position="231"/>
        <end position="265"/>
    </location>
</feature>
<dbReference type="SUPFAM" id="SSF143113">
    <property type="entry name" value="NAP-like"/>
    <property type="match status" value="1"/>
</dbReference>
<dbReference type="Pfam" id="PF00956">
    <property type="entry name" value="NAP"/>
    <property type="match status" value="1"/>
</dbReference>
<reference evidence="4 5" key="1">
    <citation type="submission" date="2022-01" db="EMBL/GenBank/DDBJ databases">
        <title>A chromosomal length assembly of Cordylochernes scorpioides.</title>
        <authorList>
            <person name="Zeh D."/>
            <person name="Zeh J."/>
        </authorList>
    </citation>
    <scope>NUCLEOTIDE SEQUENCE [LARGE SCALE GENOMIC DNA]</scope>
    <source>
        <strain evidence="4">IN4F17</strain>
        <tissue evidence="4">Whole Body</tissue>
    </source>
</reference>
<gene>
    <name evidence="4" type="ORF">LAZ67_17003155</name>
</gene>